<keyword evidence="3 6" id="KW-0812">Transmembrane</keyword>
<dbReference type="PANTHER" id="PTHR11706:SF33">
    <property type="entry name" value="NATURAL RESISTANCE-ASSOCIATED MACROPHAGE PROTEIN 2"/>
    <property type="match status" value="1"/>
</dbReference>
<dbReference type="Proteomes" id="UP000611629">
    <property type="component" value="Unassembled WGS sequence"/>
</dbReference>
<organism evidence="7 8">
    <name type="scientific">Sedimentibacter hydroxybenzoicus DSM 7310</name>
    <dbReference type="NCBI Taxonomy" id="1123245"/>
    <lineage>
        <taxon>Bacteria</taxon>
        <taxon>Bacillati</taxon>
        <taxon>Bacillota</taxon>
        <taxon>Tissierellia</taxon>
        <taxon>Sedimentibacter</taxon>
    </lineage>
</organism>
<protein>
    <submittedName>
        <fullName evidence="7">Nramp family divalent metal transporter</fullName>
    </submittedName>
</protein>
<dbReference type="Pfam" id="PF01566">
    <property type="entry name" value="Nramp"/>
    <property type="match status" value="1"/>
</dbReference>
<evidence type="ECO:0000256" key="2">
    <source>
        <dbReference type="ARBA" id="ARBA00022448"/>
    </source>
</evidence>
<feature type="transmembrane region" description="Helical" evidence="6">
    <location>
        <begin position="193"/>
        <end position="215"/>
    </location>
</feature>
<feature type="transmembrane region" description="Helical" evidence="6">
    <location>
        <begin position="84"/>
        <end position="106"/>
    </location>
</feature>
<keyword evidence="2" id="KW-0813">Transport</keyword>
<keyword evidence="8" id="KW-1185">Reference proteome</keyword>
<dbReference type="NCBIfam" id="NF037982">
    <property type="entry name" value="Nramp_1"/>
    <property type="match status" value="1"/>
</dbReference>
<feature type="transmembrane region" description="Helical" evidence="6">
    <location>
        <begin position="47"/>
        <end position="72"/>
    </location>
</feature>
<keyword evidence="4 6" id="KW-1133">Transmembrane helix</keyword>
<evidence type="ECO:0000256" key="5">
    <source>
        <dbReference type="ARBA" id="ARBA00023136"/>
    </source>
</evidence>
<dbReference type="AlphaFoldDB" id="A0A974GVI4"/>
<feature type="transmembrane region" description="Helical" evidence="6">
    <location>
        <begin position="21"/>
        <end position="41"/>
    </location>
</feature>
<feature type="transmembrane region" description="Helical" evidence="6">
    <location>
        <begin position="323"/>
        <end position="343"/>
    </location>
</feature>
<comment type="subcellular location">
    <subcellularLocation>
        <location evidence="1">Membrane</location>
        <topology evidence="1">Multi-pass membrane protein</topology>
    </subcellularLocation>
</comment>
<feature type="transmembrane region" description="Helical" evidence="6">
    <location>
        <begin position="277"/>
        <end position="302"/>
    </location>
</feature>
<dbReference type="GO" id="GO:0015086">
    <property type="term" value="F:cadmium ion transmembrane transporter activity"/>
    <property type="evidence" value="ECO:0007669"/>
    <property type="project" value="TreeGrafter"/>
</dbReference>
<feature type="transmembrane region" description="Helical" evidence="6">
    <location>
        <begin position="384"/>
        <end position="405"/>
    </location>
</feature>
<name>A0A974GVI4_SEDHY</name>
<accession>A0A974GVI4</accession>
<keyword evidence="5 6" id="KW-0472">Membrane</keyword>
<evidence type="ECO:0000256" key="6">
    <source>
        <dbReference type="SAM" id="Phobius"/>
    </source>
</evidence>
<feature type="transmembrane region" description="Helical" evidence="6">
    <location>
        <begin position="152"/>
        <end position="173"/>
    </location>
</feature>
<evidence type="ECO:0000256" key="4">
    <source>
        <dbReference type="ARBA" id="ARBA00022989"/>
    </source>
</evidence>
<evidence type="ECO:0000256" key="1">
    <source>
        <dbReference type="ARBA" id="ARBA00004141"/>
    </source>
</evidence>
<sequence length="413" mass="43694">MEGNSTKKSKIKRILEISGPGLIMAAASIGPASVTTASVLGSSYGYALLWMVILTIVVRAMFVRGAYVSSLVLGHPTLEAIRKYYGPALGVITGIACLLGSVAYQVGNFSGTGMGVSLLFPGLDWKIGGVVMTLASVYFILSKNVFVKIEKVMKVCVFAMIACFGISLIATGGPSIGGMASGMIPKFPDQKSMFTTLAFIGSTCSLPGIVYGTYLGKEKKWGLEDIRNNNITWDTAVGVGSIGLIVVLVMLTSAAVLHPRGVTVTSVQDMAEQLTPIIGGAARYLMGLSLLSAAVSSMIVNAQMGSVLILSGLGKPYGMEDKLVRVCSLVILIFGCVLGVSIGKAPVQMLMIAAACTIVSMPLLGIFIIMLLNKKEMGEFKPKPIFNATLIISYILILLVTWNNISNFITRYL</sequence>
<proteinExistence type="predicted"/>
<dbReference type="PANTHER" id="PTHR11706">
    <property type="entry name" value="SOLUTE CARRIER PROTEIN FAMILY 11 MEMBER"/>
    <property type="match status" value="1"/>
</dbReference>
<evidence type="ECO:0000313" key="8">
    <source>
        <dbReference type="Proteomes" id="UP000611629"/>
    </source>
</evidence>
<dbReference type="GO" id="GO:0034755">
    <property type="term" value="P:iron ion transmembrane transport"/>
    <property type="evidence" value="ECO:0007669"/>
    <property type="project" value="TreeGrafter"/>
</dbReference>
<evidence type="ECO:0000313" key="7">
    <source>
        <dbReference type="EMBL" id="NYB73371.1"/>
    </source>
</evidence>
<gene>
    <name evidence="7" type="ORF">HZF24_04375</name>
</gene>
<comment type="caution">
    <text evidence="7">The sequence shown here is derived from an EMBL/GenBank/DDBJ whole genome shotgun (WGS) entry which is preliminary data.</text>
</comment>
<dbReference type="GO" id="GO:0005886">
    <property type="term" value="C:plasma membrane"/>
    <property type="evidence" value="ECO:0007669"/>
    <property type="project" value="TreeGrafter"/>
</dbReference>
<reference evidence="7" key="1">
    <citation type="submission" date="2020-07" db="EMBL/GenBank/DDBJ databases">
        <title>Genomic analysis of a strain of Sedimentibacter Hydroxybenzoicus DSM7310.</title>
        <authorList>
            <person name="Ma S."/>
        </authorList>
    </citation>
    <scope>NUCLEOTIDE SEQUENCE</scope>
    <source>
        <strain evidence="7">DSM 7310</strain>
    </source>
</reference>
<feature type="transmembrane region" description="Helical" evidence="6">
    <location>
        <begin position="349"/>
        <end position="372"/>
    </location>
</feature>
<feature type="transmembrane region" description="Helical" evidence="6">
    <location>
        <begin position="118"/>
        <end position="140"/>
    </location>
</feature>
<evidence type="ECO:0000256" key="3">
    <source>
        <dbReference type="ARBA" id="ARBA00022692"/>
    </source>
</evidence>
<dbReference type="EMBL" id="JACBNQ010000002">
    <property type="protein sequence ID" value="NYB73371.1"/>
    <property type="molecule type" value="Genomic_DNA"/>
</dbReference>
<dbReference type="GO" id="GO:0005384">
    <property type="term" value="F:manganese ion transmembrane transporter activity"/>
    <property type="evidence" value="ECO:0007669"/>
    <property type="project" value="TreeGrafter"/>
</dbReference>
<dbReference type="InterPro" id="IPR001046">
    <property type="entry name" value="NRAMP_fam"/>
</dbReference>
<dbReference type="RefSeq" id="WP_179237050.1">
    <property type="nucleotide sequence ID" value="NZ_JACBNQ010000002.1"/>
</dbReference>
<feature type="transmembrane region" description="Helical" evidence="6">
    <location>
        <begin position="236"/>
        <end position="257"/>
    </location>
</feature>